<proteinExistence type="predicted"/>
<dbReference type="Pfam" id="PF13036">
    <property type="entry name" value="LpoB"/>
    <property type="match status" value="1"/>
</dbReference>
<dbReference type="EMBL" id="JAFFPU010000030">
    <property type="protein sequence ID" value="MBM9577078.1"/>
    <property type="molecule type" value="Genomic_DNA"/>
</dbReference>
<comment type="caution">
    <text evidence="1">The sequence shown here is derived from an EMBL/GenBank/DDBJ whole genome shotgun (WGS) entry which is preliminary data.</text>
</comment>
<dbReference type="Gene3D" id="3.40.50.10610">
    <property type="entry name" value="ABC-type transport auxiliary lipoprotein component"/>
    <property type="match status" value="1"/>
</dbReference>
<protein>
    <submittedName>
        <fullName evidence="1">Uncharacterized protein</fullName>
    </submittedName>
</protein>
<name>A0ABS2UAV9_9LEPT</name>
<organism evidence="1 2">
    <name type="scientific">Leptospira ainlahdjerensis</name>
    <dbReference type="NCBI Taxonomy" id="2810033"/>
    <lineage>
        <taxon>Bacteria</taxon>
        <taxon>Pseudomonadati</taxon>
        <taxon>Spirochaetota</taxon>
        <taxon>Spirochaetia</taxon>
        <taxon>Leptospirales</taxon>
        <taxon>Leptospiraceae</taxon>
        <taxon>Leptospira</taxon>
    </lineage>
</organism>
<dbReference type="Proteomes" id="UP000724686">
    <property type="component" value="Unassembled WGS sequence"/>
</dbReference>
<reference evidence="1 2" key="1">
    <citation type="submission" date="2021-02" db="EMBL/GenBank/DDBJ databases">
        <title>Leptospira ainlahdjerensis sp. nov., Leptospira ainazelensis sp. nov., Leptospira abararensis sp. nov. and Leptospira chreensis sp. nov., four new species isolated from water sources in Algeria.</title>
        <authorList>
            <person name="Amara Korba A."/>
            <person name="Kainiu M."/>
            <person name="Vincent A.T."/>
            <person name="Mariet J.-F."/>
            <person name="Veyrier F.J."/>
            <person name="Goarant C."/>
            <person name="Picardeau M."/>
        </authorList>
    </citation>
    <scope>NUCLEOTIDE SEQUENCE [LARGE SCALE GENOMIC DNA]</scope>
    <source>
        <strain evidence="1 2">201903070</strain>
    </source>
</reference>
<keyword evidence="2" id="KW-1185">Reference proteome</keyword>
<evidence type="ECO:0000313" key="2">
    <source>
        <dbReference type="Proteomes" id="UP000724686"/>
    </source>
</evidence>
<gene>
    <name evidence="1" type="ORF">JWG45_07910</name>
</gene>
<dbReference type="InterPro" id="IPR014094">
    <property type="entry name" value="LpoB"/>
</dbReference>
<accession>A0ABS2UAV9</accession>
<dbReference type="RefSeq" id="WP_205279222.1">
    <property type="nucleotide sequence ID" value="NZ_JAFFPU010000030.1"/>
</dbReference>
<evidence type="ECO:0000313" key="1">
    <source>
        <dbReference type="EMBL" id="MBM9577078.1"/>
    </source>
</evidence>
<sequence>MKSLILLIFAIGCSKNYSKVHSTSHDDYKMQNKVAVLSVEFDANALAGDSLMEHIRRQLETTNELTDAEREKGILRRSDRYEHAVKNTELKTKEILSRLENKIINRMNALLISKKLVPLERSEIVKLLKESSLYQTGLFDNEKNIQIGKLATADLIMLSKIEVKVRGAYVKNYEVTLTGKLVSVKDGRILAIGEVFAENEILDEKLINEVVDKWFDSIPDGSKLFLLF</sequence>